<dbReference type="Gene3D" id="3.40.50.10090">
    <property type="match status" value="2"/>
</dbReference>
<evidence type="ECO:0000256" key="6">
    <source>
        <dbReference type="ARBA" id="ARBA00037589"/>
    </source>
</evidence>
<keyword evidence="12" id="KW-1185">Reference proteome</keyword>
<dbReference type="PANTHER" id="PTHR38042:SF1">
    <property type="entry name" value="UROPORPHYRINOGEN-III SYNTHASE, CHLOROPLASTIC"/>
    <property type="match status" value="1"/>
</dbReference>
<evidence type="ECO:0000256" key="3">
    <source>
        <dbReference type="ARBA" id="ARBA00013109"/>
    </source>
</evidence>
<evidence type="ECO:0000256" key="1">
    <source>
        <dbReference type="ARBA" id="ARBA00004772"/>
    </source>
</evidence>
<dbReference type="OrthoDB" id="9787650at2"/>
<evidence type="ECO:0000313" key="11">
    <source>
        <dbReference type="EMBL" id="TCV86386.1"/>
    </source>
</evidence>
<dbReference type="InterPro" id="IPR003754">
    <property type="entry name" value="4pyrrol_synth_uPrphyn_synth"/>
</dbReference>
<comment type="similarity">
    <text evidence="2 9">Belongs to the uroporphyrinogen-III synthase family.</text>
</comment>
<dbReference type="InterPro" id="IPR039793">
    <property type="entry name" value="UROS/Hem4"/>
</dbReference>
<organism evidence="11 12">
    <name type="scientific">Sulfurirhabdus autotrophica</name>
    <dbReference type="NCBI Taxonomy" id="1706046"/>
    <lineage>
        <taxon>Bacteria</taxon>
        <taxon>Pseudomonadati</taxon>
        <taxon>Pseudomonadota</taxon>
        <taxon>Betaproteobacteria</taxon>
        <taxon>Nitrosomonadales</taxon>
        <taxon>Sulfuricellaceae</taxon>
        <taxon>Sulfurirhabdus</taxon>
    </lineage>
</organism>
<feature type="domain" description="Tetrapyrrole biosynthesis uroporphyrinogen III synthase" evidence="10">
    <location>
        <begin position="33"/>
        <end position="250"/>
    </location>
</feature>
<keyword evidence="5 9" id="KW-0627">Porphyrin biosynthesis</keyword>
<evidence type="ECO:0000256" key="9">
    <source>
        <dbReference type="RuleBase" id="RU366031"/>
    </source>
</evidence>
<keyword evidence="4 9" id="KW-0456">Lyase</keyword>
<dbReference type="GO" id="GO:0006780">
    <property type="term" value="P:uroporphyrinogen III biosynthetic process"/>
    <property type="evidence" value="ECO:0007669"/>
    <property type="project" value="UniProtKB-UniRule"/>
</dbReference>
<evidence type="ECO:0000259" key="10">
    <source>
        <dbReference type="Pfam" id="PF02602"/>
    </source>
</evidence>
<sequence>MQYLGTNLSEPATKLLSGRGIVITRPAHQAGPLAELIRNNGGTPILFPVLEILDTEDLQPLNALIERLETFDIAVFISPNAVQKAMNLIKARRELPPNLKIASIGRGSTKELKHFGVTDVITPTTRFDSENLLAMPEFQDVKDKRIVIFRGDGGREVLGDTLVSRGAHIEYAECYRRARPNTSSGELLRHWARNELDAIIVTSGEGLHNLYDMVGKLGRQWMIKTPVFVPHERIAQTASELGLAQVIVTPMTDEDLLNGLIEWFSRDKA</sequence>
<dbReference type="Pfam" id="PF02602">
    <property type="entry name" value="HEM4"/>
    <property type="match status" value="1"/>
</dbReference>
<dbReference type="GO" id="GO:0006782">
    <property type="term" value="P:protoporphyrinogen IX biosynthetic process"/>
    <property type="evidence" value="ECO:0007669"/>
    <property type="project" value="UniProtKB-UniRule"/>
</dbReference>
<dbReference type="InterPro" id="IPR036108">
    <property type="entry name" value="4pyrrol_syn_uPrphyn_synt_sf"/>
</dbReference>
<dbReference type="EC" id="4.2.1.75" evidence="3 9"/>
<evidence type="ECO:0000313" key="12">
    <source>
        <dbReference type="Proteomes" id="UP000295367"/>
    </source>
</evidence>
<evidence type="ECO:0000256" key="2">
    <source>
        <dbReference type="ARBA" id="ARBA00008133"/>
    </source>
</evidence>
<evidence type="ECO:0000256" key="7">
    <source>
        <dbReference type="ARBA" id="ARBA00040167"/>
    </source>
</evidence>
<evidence type="ECO:0000256" key="4">
    <source>
        <dbReference type="ARBA" id="ARBA00023239"/>
    </source>
</evidence>
<dbReference type="CDD" id="cd06578">
    <property type="entry name" value="HemD"/>
    <property type="match status" value="1"/>
</dbReference>
<dbReference type="EMBL" id="SMCO01000007">
    <property type="protein sequence ID" value="TCV86386.1"/>
    <property type="molecule type" value="Genomic_DNA"/>
</dbReference>
<comment type="catalytic activity">
    <reaction evidence="8 9">
        <text>hydroxymethylbilane = uroporphyrinogen III + H2O</text>
        <dbReference type="Rhea" id="RHEA:18965"/>
        <dbReference type="ChEBI" id="CHEBI:15377"/>
        <dbReference type="ChEBI" id="CHEBI:57308"/>
        <dbReference type="ChEBI" id="CHEBI:57845"/>
        <dbReference type="EC" id="4.2.1.75"/>
    </reaction>
</comment>
<comment type="pathway">
    <text evidence="1 9">Porphyrin-containing compound metabolism; protoporphyrin-IX biosynthesis; coproporphyrinogen-III from 5-aminolevulinate: step 3/4.</text>
</comment>
<comment type="function">
    <text evidence="6 9">Catalyzes cyclization of the linear tetrapyrrole, hydroxymethylbilane, to the macrocyclic uroporphyrinogen III.</text>
</comment>
<dbReference type="PANTHER" id="PTHR38042">
    <property type="entry name" value="UROPORPHYRINOGEN-III SYNTHASE, CHLOROPLASTIC"/>
    <property type="match status" value="1"/>
</dbReference>
<accession>A0A4R3Y3R3</accession>
<dbReference type="SUPFAM" id="SSF69618">
    <property type="entry name" value="HemD-like"/>
    <property type="match status" value="1"/>
</dbReference>
<evidence type="ECO:0000256" key="8">
    <source>
        <dbReference type="ARBA" id="ARBA00048617"/>
    </source>
</evidence>
<protein>
    <recommendedName>
        <fullName evidence="7 9">Uroporphyrinogen-III synthase</fullName>
        <ecNumber evidence="3 9">4.2.1.75</ecNumber>
    </recommendedName>
</protein>
<name>A0A4R3Y3R3_9PROT</name>
<dbReference type="GO" id="GO:0004852">
    <property type="term" value="F:uroporphyrinogen-III synthase activity"/>
    <property type="evidence" value="ECO:0007669"/>
    <property type="project" value="UniProtKB-UniRule"/>
</dbReference>
<comment type="caution">
    <text evidence="11">The sequence shown here is derived from an EMBL/GenBank/DDBJ whole genome shotgun (WGS) entry which is preliminary data.</text>
</comment>
<proteinExistence type="inferred from homology"/>
<dbReference type="AlphaFoldDB" id="A0A4R3Y3R3"/>
<dbReference type="RefSeq" id="WP_124945216.1">
    <property type="nucleotide sequence ID" value="NZ_BHVT01000009.1"/>
</dbReference>
<evidence type="ECO:0000256" key="5">
    <source>
        <dbReference type="ARBA" id="ARBA00023244"/>
    </source>
</evidence>
<dbReference type="Proteomes" id="UP000295367">
    <property type="component" value="Unassembled WGS sequence"/>
</dbReference>
<dbReference type="UniPathway" id="UPA00251">
    <property type="reaction ID" value="UER00320"/>
</dbReference>
<gene>
    <name evidence="11" type="ORF">EDC63_10774</name>
</gene>
<reference evidence="11 12" key="1">
    <citation type="submission" date="2019-03" db="EMBL/GenBank/DDBJ databases">
        <title>Genomic Encyclopedia of Type Strains, Phase IV (KMG-IV): sequencing the most valuable type-strain genomes for metagenomic binning, comparative biology and taxonomic classification.</title>
        <authorList>
            <person name="Goeker M."/>
        </authorList>
    </citation>
    <scope>NUCLEOTIDE SEQUENCE [LARGE SCALE GENOMIC DNA]</scope>
    <source>
        <strain evidence="11 12">DSM 100309</strain>
    </source>
</reference>